<evidence type="ECO:0000256" key="4">
    <source>
        <dbReference type="ARBA" id="ARBA00022833"/>
    </source>
</evidence>
<dbReference type="NCBIfam" id="TIGR03838">
    <property type="entry name" value="queuosine_YadB"/>
    <property type="match status" value="1"/>
</dbReference>
<comment type="function">
    <text evidence="7">Catalyzes the tRNA-independent activation of glutamate in presence of ATP and the subsequent transfer of glutamate onto a tRNA(Asp). Glutamate is transferred on the 2-amino-5-(4,5-dihydroxy-2-cyclopenten-1-yl) moiety of the queuosine in the wobble position of the QUC anticodon.</text>
</comment>
<dbReference type="RefSeq" id="WP_129833780.1">
    <property type="nucleotide sequence ID" value="NZ_CP035704.1"/>
</dbReference>
<dbReference type="GO" id="GO:0004818">
    <property type="term" value="F:glutamate-tRNA ligase activity"/>
    <property type="evidence" value="ECO:0007669"/>
    <property type="project" value="TreeGrafter"/>
</dbReference>
<dbReference type="GO" id="GO:0005524">
    <property type="term" value="F:ATP binding"/>
    <property type="evidence" value="ECO:0007669"/>
    <property type="project" value="UniProtKB-KW"/>
</dbReference>
<dbReference type="SUPFAM" id="SSF52374">
    <property type="entry name" value="Nucleotidylyl transferase"/>
    <property type="match status" value="1"/>
</dbReference>
<dbReference type="Pfam" id="PF00749">
    <property type="entry name" value="tRNA-synt_1c"/>
    <property type="match status" value="2"/>
</dbReference>
<feature type="short sequence motif" description="'KMSKS' region" evidence="7">
    <location>
        <begin position="225"/>
        <end position="229"/>
    </location>
</feature>
<dbReference type="GO" id="GO:0006424">
    <property type="term" value="P:glutamyl-tRNA aminoacylation"/>
    <property type="evidence" value="ECO:0007669"/>
    <property type="project" value="InterPro"/>
</dbReference>
<dbReference type="PANTHER" id="PTHR43311">
    <property type="entry name" value="GLUTAMATE--TRNA LIGASE"/>
    <property type="match status" value="1"/>
</dbReference>
<feature type="binding site" evidence="7">
    <location>
        <position position="42"/>
    </location>
    <ligand>
        <name>L-glutamate</name>
        <dbReference type="ChEBI" id="CHEBI:29985"/>
    </ligand>
</feature>
<feature type="binding site" evidence="7">
    <location>
        <position position="228"/>
    </location>
    <ligand>
        <name>ATP</name>
        <dbReference type="ChEBI" id="CHEBI:30616"/>
    </ligand>
</feature>
<evidence type="ECO:0000256" key="5">
    <source>
        <dbReference type="ARBA" id="ARBA00022840"/>
    </source>
</evidence>
<organism evidence="10 11">
    <name type="scientific">Pseudolysobacter antarcticus</name>
    <dbReference type="NCBI Taxonomy" id="2511995"/>
    <lineage>
        <taxon>Bacteria</taxon>
        <taxon>Pseudomonadati</taxon>
        <taxon>Pseudomonadota</taxon>
        <taxon>Gammaproteobacteria</taxon>
        <taxon>Lysobacterales</taxon>
        <taxon>Rhodanobacteraceae</taxon>
        <taxon>Pseudolysobacter</taxon>
    </lineage>
</organism>
<dbReference type="EMBL" id="CP035704">
    <property type="protein sequence ID" value="QBB72686.1"/>
    <property type="molecule type" value="Genomic_DNA"/>
</dbReference>
<dbReference type="OrthoDB" id="9807503at2"/>
<feature type="binding site" evidence="7">
    <location>
        <position position="187"/>
    </location>
    <ligand>
        <name>L-glutamate</name>
        <dbReference type="ChEBI" id="CHEBI:29985"/>
    </ligand>
</feature>
<keyword evidence="1 7" id="KW-0436">Ligase</keyword>
<evidence type="ECO:0000259" key="9">
    <source>
        <dbReference type="Pfam" id="PF00749"/>
    </source>
</evidence>
<evidence type="ECO:0000313" key="10">
    <source>
        <dbReference type="EMBL" id="QBB72686.1"/>
    </source>
</evidence>
<feature type="binding site" evidence="7">
    <location>
        <begin position="6"/>
        <end position="10"/>
    </location>
    <ligand>
        <name>L-glutamate</name>
        <dbReference type="ChEBI" id="CHEBI:29985"/>
    </ligand>
</feature>
<dbReference type="InterPro" id="IPR020058">
    <property type="entry name" value="Glu/Gln-tRNA-synth_Ib_cat-dom"/>
</dbReference>
<name>A0A411HQF1_9GAMM</name>
<dbReference type="GO" id="GO:0008270">
    <property type="term" value="F:zinc ion binding"/>
    <property type="evidence" value="ECO:0007669"/>
    <property type="project" value="InterPro"/>
</dbReference>
<protein>
    <recommendedName>
        <fullName evidence="7">Glutamyl-Q tRNA(Asp) synthetase</fullName>
        <shortName evidence="7">Glu-Q-RSs</shortName>
        <ecNumber evidence="7">6.1.1.-</ecNumber>
    </recommendedName>
</protein>
<keyword evidence="3 7" id="KW-0547">Nucleotide-binding</keyword>
<dbReference type="HAMAP" id="MF_01428">
    <property type="entry name" value="Glu_Q_tRNA_synth"/>
    <property type="match status" value="1"/>
</dbReference>
<dbReference type="Proteomes" id="UP000291562">
    <property type="component" value="Chromosome"/>
</dbReference>
<dbReference type="KEGG" id="xbc:ELE36_12480"/>
<accession>A0A411HQF1</accession>
<comment type="similarity">
    <text evidence="7">Belongs to the class-I aminoacyl-tRNA synthetase family. GluQ subfamily.</text>
</comment>
<dbReference type="EC" id="6.1.1.-" evidence="7"/>
<proteinExistence type="inferred from homology"/>
<feature type="binding site" evidence="7">
    <location>
        <position position="169"/>
    </location>
    <ligand>
        <name>L-glutamate</name>
        <dbReference type="ChEBI" id="CHEBI:29985"/>
    </ligand>
</feature>
<dbReference type="GO" id="GO:0005829">
    <property type="term" value="C:cytosol"/>
    <property type="evidence" value="ECO:0007669"/>
    <property type="project" value="TreeGrafter"/>
</dbReference>
<keyword evidence="5 7" id="KW-0067">ATP-binding</keyword>
<keyword evidence="8" id="KW-0648">Protein biosynthesis</keyword>
<keyword evidence="2" id="KW-0479">Metal-binding</keyword>
<dbReference type="InterPro" id="IPR014729">
    <property type="entry name" value="Rossmann-like_a/b/a_fold"/>
</dbReference>
<feature type="domain" description="Glutamyl/glutaminyl-tRNA synthetase class Ib catalytic" evidence="9">
    <location>
        <begin position="4"/>
        <end position="109"/>
    </location>
</feature>
<evidence type="ECO:0000256" key="7">
    <source>
        <dbReference type="HAMAP-Rule" id="MF_01428"/>
    </source>
</evidence>
<keyword evidence="11" id="KW-1185">Reference proteome</keyword>
<reference evidence="10 11" key="1">
    <citation type="submission" date="2019-01" db="EMBL/GenBank/DDBJ databases">
        <title>Pseudolysobacter antarctica gen. nov., sp. nov., isolated from Fildes Peninsula, Antarctica.</title>
        <authorList>
            <person name="Wei Z."/>
            <person name="Peng F."/>
        </authorList>
    </citation>
    <scope>NUCLEOTIDE SEQUENCE [LARGE SCALE GENOMIC DNA]</scope>
    <source>
        <strain evidence="10 11">AQ6-296</strain>
    </source>
</reference>
<dbReference type="InterPro" id="IPR022380">
    <property type="entry name" value="Glu-Q_tRNA(Asp)_Synthase"/>
</dbReference>
<gene>
    <name evidence="7" type="primary">gluQ</name>
    <name evidence="10" type="ORF">ELE36_12480</name>
</gene>
<feature type="short sequence motif" description="'HIGH' region" evidence="7">
    <location>
        <begin position="9"/>
        <end position="19"/>
    </location>
</feature>
<evidence type="ECO:0000313" key="11">
    <source>
        <dbReference type="Proteomes" id="UP000291562"/>
    </source>
</evidence>
<dbReference type="GO" id="GO:0006400">
    <property type="term" value="P:tRNA modification"/>
    <property type="evidence" value="ECO:0007669"/>
    <property type="project" value="InterPro"/>
</dbReference>
<evidence type="ECO:0000256" key="1">
    <source>
        <dbReference type="ARBA" id="ARBA00022598"/>
    </source>
</evidence>
<comment type="caution">
    <text evidence="7">Lacks conserved residue(s) required for the propagation of feature annotation.</text>
</comment>
<dbReference type="AlphaFoldDB" id="A0A411HQF1"/>
<feature type="domain" description="Glutamyl/glutaminyl-tRNA synthetase class Ib catalytic" evidence="9">
    <location>
        <begin position="129"/>
        <end position="237"/>
    </location>
</feature>
<evidence type="ECO:0000256" key="2">
    <source>
        <dbReference type="ARBA" id="ARBA00022723"/>
    </source>
</evidence>
<sequence>MNYRGRFAPSPTGALHLGSLLVAVGSWLRARSQRGVWIVRMEDLDPAREVPGAARVILDTLAGFGLSSDEPVWYQSQRAEIYSAALIRLQNCGVAFSCGCSRSDLQKNHGLHLHSCEAPANPIYQPAWRVRAPDQVMRFDDLLQGPQQQNLRAEVGDFIVHRAEGHAAYQLAVVVDDAAQGITEVMRGADLIDSTARQIFLQRTLDFAVPDYLHLPLLLDAHGQKLSKQNSSLAVDARDPLPALRAVLDLLGIAAARLPRVASVDSLLHAAITLFDAGRLPRRGTLDEPMLHPPNANE</sequence>
<dbReference type="InterPro" id="IPR000924">
    <property type="entry name" value="Glu/Gln-tRNA-synth"/>
</dbReference>
<keyword evidence="4" id="KW-0862">Zinc</keyword>
<dbReference type="PRINTS" id="PR00987">
    <property type="entry name" value="TRNASYNTHGLU"/>
</dbReference>
<dbReference type="InterPro" id="IPR049940">
    <property type="entry name" value="GluQ/Sye"/>
</dbReference>
<dbReference type="NCBIfam" id="NF004314">
    <property type="entry name" value="PRK05710.1-3"/>
    <property type="match status" value="1"/>
</dbReference>
<evidence type="ECO:0000256" key="8">
    <source>
        <dbReference type="RuleBase" id="RU363037"/>
    </source>
</evidence>
<evidence type="ECO:0000256" key="3">
    <source>
        <dbReference type="ARBA" id="ARBA00022741"/>
    </source>
</evidence>
<keyword evidence="6 7" id="KW-0030">Aminoacyl-tRNA synthetase</keyword>
<dbReference type="FunFam" id="3.40.50.620:FF:000093">
    <property type="entry name" value="Glutamyl-Q tRNA(Asp) synthetase"/>
    <property type="match status" value="1"/>
</dbReference>
<evidence type="ECO:0000256" key="6">
    <source>
        <dbReference type="ARBA" id="ARBA00023146"/>
    </source>
</evidence>
<dbReference type="PANTHER" id="PTHR43311:SF1">
    <property type="entry name" value="GLUTAMYL-Q TRNA(ASP) SYNTHETASE"/>
    <property type="match status" value="1"/>
</dbReference>
<dbReference type="Gene3D" id="3.40.50.620">
    <property type="entry name" value="HUPs"/>
    <property type="match status" value="1"/>
</dbReference>